<dbReference type="Gene3D" id="3.30.1330.130">
    <property type="match status" value="1"/>
</dbReference>
<dbReference type="EMBL" id="CP017269">
    <property type="protein sequence ID" value="AOT73097.1"/>
    <property type="molecule type" value="Genomic_DNA"/>
</dbReference>
<evidence type="ECO:0000313" key="6">
    <source>
        <dbReference type="EMBL" id="AOT73097.1"/>
    </source>
</evidence>
<feature type="domain" description="Formylmethanofuran dehydrogenase subunit E" evidence="5">
    <location>
        <begin position="12"/>
        <end position="102"/>
    </location>
</feature>
<sequence length="174" mass="19828">MIKKLWEKCVDFHGHECPGLAIGYKASQAAKEKLKIDFSKDEDVVCITENDACGVDAIQVLLGCSFGKGNLIYRGTGKQAFSFFHRPTNQSIRIVLKPFQVEMGREERQAYLLNAPVEEIFEFKSPGFQLPERARLFKTIICENCGEGAPEHKIRLMEDKKVCLDCFKDYSREL</sequence>
<dbReference type="PIRSF" id="PIRSF006578">
    <property type="entry name" value="FwdE"/>
    <property type="match status" value="1"/>
</dbReference>
<keyword evidence="7" id="KW-1185">Reference proteome</keyword>
<gene>
    <name evidence="6" type="ORF">Gferi_12525</name>
</gene>
<dbReference type="SUPFAM" id="SSF143555">
    <property type="entry name" value="FwdE-like"/>
    <property type="match status" value="1"/>
</dbReference>
<keyword evidence="3" id="KW-0862">Zinc</keyword>
<dbReference type="PANTHER" id="PTHR39418">
    <property type="entry name" value="DEHYDROGENASE-RELATED"/>
    <property type="match status" value="1"/>
</dbReference>
<organism evidence="6 7">
    <name type="scientific">Geosporobacter ferrireducens</name>
    <dbReference type="NCBI Taxonomy" id="1424294"/>
    <lineage>
        <taxon>Bacteria</taxon>
        <taxon>Bacillati</taxon>
        <taxon>Bacillota</taxon>
        <taxon>Clostridia</taxon>
        <taxon>Peptostreptococcales</taxon>
        <taxon>Thermotaleaceae</taxon>
        <taxon>Geosporobacter</taxon>
    </lineage>
</organism>
<dbReference type="AlphaFoldDB" id="A0A1D8GQ96"/>
<dbReference type="RefSeq" id="WP_069981405.1">
    <property type="nucleotide sequence ID" value="NZ_CP017269.1"/>
</dbReference>
<name>A0A1D8GQ96_9FIRM</name>
<keyword evidence="2" id="KW-0863">Zinc-finger</keyword>
<accession>A0A1D8GQ96</accession>
<evidence type="ECO:0000256" key="1">
    <source>
        <dbReference type="ARBA" id="ARBA00022723"/>
    </source>
</evidence>
<dbReference type="GO" id="GO:0008270">
    <property type="term" value="F:zinc ion binding"/>
    <property type="evidence" value="ECO:0007669"/>
    <property type="project" value="UniProtKB-KW"/>
</dbReference>
<dbReference type="InterPro" id="IPR053194">
    <property type="entry name" value="tRNA_methyltr_O"/>
</dbReference>
<keyword evidence="1" id="KW-0479">Metal-binding</keyword>
<evidence type="ECO:0000256" key="2">
    <source>
        <dbReference type="ARBA" id="ARBA00022771"/>
    </source>
</evidence>
<proteinExistence type="predicted"/>
<dbReference type="InterPro" id="IPR000962">
    <property type="entry name" value="Znf_DskA_TraR"/>
</dbReference>
<protein>
    <submittedName>
        <fullName evidence="6">Formylmethanofuran dehydrogenase</fullName>
    </submittedName>
</protein>
<evidence type="ECO:0000256" key="3">
    <source>
        <dbReference type="ARBA" id="ARBA00022833"/>
    </source>
</evidence>
<dbReference type="Pfam" id="PF01258">
    <property type="entry name" value="zf-dskA_traR"/>
    <property type="match status" value="1"/>
</dbReference>
<dbReference type="InterPro" id="IPR003814">
    <property type="entry name" value="FmdEsu_dom"/>
</dbReference>
<evidence type="ECO:0000313" key="7">
    <source>
        <dbReference type="Proteomes" id="UP000095743"/>
    </source>
</evidence>
<evidence type="ECO:0000259" key="4">
    <source>
        <dbReference type="Pfam" id="PF01258"/>
    </source>
</evidence>
<dbReference type="InterPro" id="IPR026328">
    <property type="entry name" value="FmdE"/>
</dbReference>
<feature type="domain" description="Zinc finger DksA/TraR C4-type" evidence="4">
    <location>
        <begin position="139"/>
        <end position="172"/>
    </location>
</feature>
<dbReference type="OrthoDB" id="9804309at2"/>
<dbReference type="Pfam" id="PF02663">
    <property type="entry name" value="FmdE"/>
    <property type="match status" value="1"/>
</dbReference>
<evidence type="ECO:0000259" key="5">
    <source>
        <dbReference type="Pfam" id="PF02663"/>
    </source>
</evidence>
<dbReference type="Proteomes" id="UP000095743">
    <property type="component" value="Chromosome"/>
</dbReference>
<dbReference type="KEGG" id="gfe:Gferi_12525"/>
<reference evidence="6 7" key="1">
    <citation type="submission" date="2016-09" db="EMBL/GenBank/DDBJ databases">
        <title>Genomic analysis reveals versatility of anaerobic energy metabolism of Geosporobacter ferrireducens IRF9 of phylum Firmicutes.</title>
        <authorList>
            <person name="Kim S.-J."/>
        </authorList>
    </citation>
    <scope>NUCLEOTIDE SEQUENCE [LARGE SCALE GENOMIC DNA]</scope>
    <source>
        <strain evidence="6 7">IRF9</strain>
    </source>
</reference>
<dbReference type="STRING" id="1424294.Gferi_12525"/>
<dbReference type="PANTHER" id="PTHR39418:SF1">
    <property type="entry name" value="DEHYDROGENASE"/>
    <property type="match status" value="1"/>
</dbReference>